<reference evidence="1 2" key="1">
    <citation type="submission" date="2009-02" db="EMBL/GenBank/DDBJ databases">
        <title>Annotation of Streptomyces hygroscopicus strain ATCC 53653.</title>
        <authorList>
            <consortium name="The Broad Institute Genome Sequencing Platform"/>
            <consortium name="Broad Institute Microbial Sequencing Center"/>
            <person name="Fischbach M."/>
            <person name="Godfrey P."/>
            <person name="Ward D."/>
            <person name="Young S."/>
            <person name="Zeng Q."/>
            <person name="Koehrsen M."/>
            <person name="Alvarado L."/>
            <person name="Berlin A.M."/>
            <person name="Bochicchio J."/>
            <person name="Borenstein D."/>
            <person name="Chapman S.B."/>
            <person name="Chen Z."/>
            <person name="Engels R."/>
            <person name="Freedman E."/>
            <person name="Gellesch M."/>
            <person name="Goldberg J."/>
            <person name="Griggs A."/>
            <person name="Gujja S."/>
            <person name="Heilman E.R."/>
            <person name="Heiman D.I."/>
            <person name="Hepburn T.A."/>
            <person name="Howarth C."/>
            <person name="Jen D."/>
            <person name="Larson L."/>
            <person name="Lewis B."/>
            <person name="Mehta T."/>
            <person name="Park D."/>
            <person name="Pearson M."/>
            <person name="Richards J."/>
            <person name="Roberts A."/>
            <person name="Saif S."/>
            <person name="Shea T.D."/>
            <person name="Shenoy N."/>
            <person name="Sisk P."/>
            <person name="Stolte C."/>
            <person name="Sykes S.N."/>
            <person name="Thomson T."/>
            <person name="Walk T."/>
            <person name="White J."/>
            <person name="Yandava C."/>
            <person name="Straight P."/>
            <person name="Clardy J."/>
            <person name="Hung D."/>
            <person name="Kolter R."/>
            <person name="Mekalanos J."/>
            <person name="Walker S."/>
            <person name="Walsh C.T."/>
            <person name="Wieland-Brown L.C."/>
            <person name="Haas B."/>
            <person name="Nusbaum C."/>
            <person name="Birren B."/>
        </authorList>
    </citation>
    <scope>NUCLEOTIDE SEQUENCE [LARGE SCALE GENOMIC DNA]</scope>
    <source>
        <strain evidence="1 2">ATCC 53653</strain>
    </source>
</reference>
<dbReference type="STRING" id="457427.SSOG_09098"/>
<evidence type="ECO:0000313" key="2">
    <source>
        <dbReference type="Proteomes" id="UP000003963"/>
    </source>
</evidence>
<keyword evidence="2" id="KW-1185">Reference proteome</keyword>
<dbReference type="EMBL" id="GG657755">
    <property type="protein sequence ID" value="EFL29384.1"/>
    <property type="molecule type" value="Genomic_DNA"/>
</dbReference>
<name>D9WWV6_9ACTN</name>
<evidence type="ECO:0000313" key="1">
    <source>
        <dbReference type="EMBL" id="EFL29384.1"/>
    </source>
</evidence>
<gene>
    <name evidence="1" type="ORF">SSOG_09098</name>
</gene>
<proteinExistence type="predicted"/>
<protein>
    <submittedName>
        <fullName evidence="1">Uncharacterized protein</fullName>
    </submittedName>
</protein>
<organism evidence="1 2">
    <name type="scientific">Streptomyces himastatinicus ATCC 53653</name>
    <dbReference type="NCBI Taxonomy" id="457427"/>
    <lineage>
        <taxon>Bacteria</taxon>
        <taxon>Bacillati</taxon>
        <taxon>Actinomycetota</taxon>
        <taxon>Actinomycetes</taxon>
        <taxon>Kitasatosporales</taxon>
        <taxon>Streptomycetaceae</taxon>
        <taxon>Streptomyces</taxon>
        <taxon>Streptomyces violaceusniger group</taxon>
    </lineage>
</organism>
<dbReference type="HOGENOM" id="CLU_1721323_0_0_11"/>
<dbReference type="Proteomes" id="UP000003963">
    <property type="component" value="Unassembled WGS sequence"/>
</dbReference>
<dbReference type="AlphaFoldDB" id="D9WWV6"/>
<sequence>MGQDSTRSTFGSRRTRIVSAVTATTPAPAVSEPDEFLRRARMADAAKSAPAAAMSTREQTIALTNQFTAFAAAGLPHVNPDLLTPVTAISLHDPATGDFIGGVQLPEELADTLFQALDALRRAQEDAAPAEHTRAADAAPARRFSVLPGGVA</sequence>
<accession>D9WWV6</accession>